<dbReference type="RefSeq" id="WP_340235111.1">
    <property type="nucleotide sequence ID" value="NZ_JBBEWC010000003.1"/>
</dbReference>
<evidence type="ECO:0000256" key="4">
    <source>
        <dbReference type="SAM" id="SignalP"/>
    </source>
</evidence>
<reference evidence="7" key="1">
    <citation type="journal article" date="2019" name="Int. J. Syst. Evol. Microbiol.">
        <title>The Global Catalogue of Microorganisms (GCM) 10K type strain sequencing project: providing services to taxonomists for standard genome sequencing and annotation.</title>
        <authorList>
            <consortium name="The Broad Institute Genomics Platform"/>
            <consortium name="The Broad Institute Genome Sequencing Center for Infectious Disease"/>
            <person name="Wu L."/>
            <person name="Ma J."/>
        </authorList>
    </citation>
    <scope>NUCLEOTIDE SEQUENCE [LARGE SCALE GENOMIC DNA]</scope>
    <source>
        <strain evidence="7">KCTC 52344</strain>
    </source>
</reference>
<feature type="chain" id="PRO_5047148452" evidence="4">
    <location>
        <begin position="23"/>
        <end position="295"/>
    </location>
</feature>
<keyword evidence="4" id="KW-0732">Signal</keyword>
<keyword evidence="7" id="KW-1185">Reference proteome</keyword>
<dbReference type="PROSITE" id="PS51755">
    <property type="entry name" value="OMPR_PHOB"/>
    <property type="match status" value="1"/>
</dbReference>
<feature type="DNA-binding region" description="OmpR/PhoB-type" evidence="2">
    <location>
        <begin position="195"/>
        <end position="293"/>
    </location>
</feature>
<dbReference type="EMBL" id="JBHULC010000008">
    <property type="protein sequence ID" value="MFD2520886.1"/>
    <property type="molecule type" value="Genomic_DNA"/>
</dbReference>
<name>A0ABW5J4E3_9BACT</name>
<accession>A0ABW5J4E3</accession>
<sequence>MKPKIYIIFLAVFSVIALSAGALSTDASEEFLEKRAVLVVREIGHQLLQKSGDFTSRVLPVKKSDKNTFLLEFQSRFAFVPDTLVKIVHERLSAANLPLDYMVNVYKCVSPEVVFGYEIRSKQPDILACMGRTQAEDCYKIEIQFTGNYRAAKPMNLWWAVGFILAGGTLFSLFNKKFFKKKNDAEPAVAVLEDIQFINIGKYAFYPERALLKQGEEQVELSDKEAKLLNIFATNQNQVIERDRLLKEVWEDEGVFVVGRSLDVFVSKLRKKLQGDEAIKITSIHGKGYKLEVVA</sequence>
<evidence type="ECO:0000256" key="1">
    <source>
        <dbReference type="ARBA" id="ARBA00023125"/>
    </source>
</evidence>
<keyword evidence="3" id="KW-0812">Transmembrane</keyword>
<dbReference type="Gene3D" id="1.10.10.10">
    <property type="entry name" value="Winged helix-like DNA-binding domain superfamily/Winged helix DNA-binding domain"/>
    <property type="match status" value="1"/>
</dbReference>
<dbReference type="Proteomes" id="UP001597510">
    <property type="component" value="Unassembled WGS sequence"/>
</dbReference>
<keyword evidence="3" id="KW-1133">Transmembrane helix</keyword>
<evidence type="ECO:0000313" key="7">
    <source>
        <dbReference type="Proteomes" id="UP001597510"/>
    </source>
</evidence>
<protein>
    <submittedName>
        <fullName evidence="6">Winged helix-turn-helix domain-containing protein</fullName>
    </submittedName>
</protein>
<dbReference type="SMART" id="SM00862">
    <property type="entry name" value="Trans_reg_C"/>
    <property type="match status" value="1"/>
</dbReference>
<dbReference type="SUPFAM" id="SSF46894">
    <property type="entry name" value="C-terminal effector domain of the bipartite response regulators"/>
    <property type="match status" value="1"/>
</dbReference>
<evidence type="ECO:0000256" key="2">
    <source>
        <dbReference type="PROSITE-ProRule" id="PRU01091"/>
    </source>
</evidence>
<gene>
    <name evidence="6" type="ORF">ACFSR2_08335</name>
</gene>
<dbReference type="InterPro" id="IPR001867">
    <property type="entry name" value="OmpR/PhoB-type_DNA-bd"/>
</dbReference>
<feature type="signal peptide" evidence="4">
    <location>
        <begin position="1"/>
        <end position="22"/>
    </location>
</feature>
<feature type="transmembrane region" description="Helical" evidence="3">
    <location>
        <begin position="157"/>
        <end position="174"/>
    </location>
</feature>
<keyword evidence="3" id="KW-0472">Membrane</keyword>
<evidence type="ECO:0000313" key="6">
    <source>
        <dbReference type="EMBL" id="MFD2520886.1"/>
    </source>
</evidence>
<feature type="domain" description="OmpR/PhoB-type" evidence="5">
    <location>
        <begin position="195"/>
        <end position="293"/>
    </location>
</feature>
<dbReference type="InterPro" id="IPR036388">
    <property type="entry name" value="WH-like_DNA-bd_sf"/>
</dbReference>
<evidence type="ECO:0000256" key="3">
    <source>
        <dbReference type="SAM" id="Phobius"/>
    </source>
</evidence>
<dbReference type="CDD" id="cd00383">
    <property type="entry name" value="trans_reg_C"/>
    <property type="match status" value="1"/>
</dbReference>
<comment type="caution">
    <text evidence="6">The sequence shown here is derived from an EMBL/GenBank/DDBJ whole genome shotgun (WGS) entry which is preliminary data.</text>
</comment>
<dbReference type="InterPro" id="IPR016032">
    <property type="entry name" value="Sig_transdc_resp-reg_C-effctor"/>
</dbReference>
<organism evidence="6 7">
    <name type="scientific">Emticicia soli</name>
    <dbReference type="NCBI Taxonomy" id="2027878"/>
    <lineage>
        <taxon>Bacteria</taxon>
        <taxon>Pseudomonadati</taxon>
        <taxon>Bacteroidota</taxon>
        <taxon>Cytophagia</taxon>
        <taxon>Cytophagales</taxon>
        <taxon>Leadbetterellaceae</taxon>
        <taxon>Emticicia</taxon>
    </lineage>
</organism>
<keyword evidence="1 2" id="KW-0238">DNA-binding</keyword>
<proteinExistence type="predicted"/>
<evidence type="ECO:0000259" key="5">
    <source>
        <dbReference type="PROSITE" id="PS51755"/>
    </source>
</evidence>
<dbReference type="Pfam" id="PF00486">
    <property type="entry name" value="Trans_reg_C"/>
    <property type="match status" value="1"/>
</dbReference>